<evidence type="ECO:0000259" key="6">
    <source>
        <dbReference type="Pfam" id="PF00152"/>
    </source>
</evidence>
<dbReference type="GO" id="GO:0005524">
    <property type="term" value="F:ATP binding"/>
    <property type="evidence" value="ECO:0007669"/>
    <property type="project" value="UniProtKB-KW"/>
</dbReference>
<reference evidence="8" key="1">
    <citation type="submission" date="2025-08" db="UniProtKB">
        <authorList>
            <consortium name="RefSeq"/>
        </authorList>
    </citation>
    <scope>IDENTIFICATION</scope>
</reference>
<organism evidence="7 8">
    <name type="scientific">Sesamum indicum</name>
    <name type="common">Oriental sesame</name>
    <name type="synonym">Sesamum orientale</name>
    <dbReference type="NCBI Taxonomy" id="4182"/>
    <lineage>
        <taxon>Eukaryota</taxon>
        <taxon>Viridiplantae</taxon>
        <taxon>Streptophyta</taxon>
        <taxon>Embryophyta</taxon>
        <taxon>Tracheophyta</taxon>
        <taxon>Spermatophyta</taxon>
        <taxon>Magnoliopsida</taxon>
        <taxon>eudicotyledons</taxon>
        <taxon>Gunneridae</taxon>
        <taxon>Pentapetalae</taxon>
        <taxon>asterids</taxon>
        <taxon>lamiids</taxon>
        <taxon>Lamiales</taxon>
        <taxon>Pedaliaceae</taxon>
        <taxon>Sesamum</taxon>
    </lineage>
</organism>
<feature type="domain" description="Aminoacyl-tRNA synthetase class II (D/K/N)" evidence="6">
    <location>
        <begin position="59"/>
        <end position="192"/>
    </location>
</feature>
<dbReference type="GO" id="GO:0006421">
    <property type="term" value="P:asparaginyl-tRNA aminoacylation"/>
    <property type="evidence" value="ECO:0007669"/>
    <property type="project" value="TreeGrafter"/>
</dbReference>
<dbReference type="KEGG" id="sind:110013267"/>
<dbReference type="GO" id="GO:0005739">
    <property type="term" value="C:mitochondrion"/>
    <property type="evidence" value="ECO:0007669"/>
    <property type="project" value="TreeGrafter"/>
</dbReference>
<evidence type="ECO:0000256" key="4">
    <source>
        <dbReference type="ARBA" id="ARBA00022917"/>
    </source>
</evidence>
<dbReference type="OrthoDB" id="1930210at2759"/>
<dbReference type="Proteomes" id="UP000504604">
    <property type="component" value="Linkage group LG16"/>
</dbReference>
<dbReference type="PANTHER" id="PTHR22594:SF54">
    <property type="entry name" value="ASPARAGINE--TRNA LIGASE, CYTOPLASMIC 1-RELATED"/>
    <property type="match status" value="1"/>
</dbReference>
<dbReference type="Gene3D" id="3.30.930.10">
    <property type="entry name" value="Bira Bifunctional Protein, Domain 2"/>
    <property type="match status" value="1"/>
</dbReference>
<dbReference type="GO" id="GO:0004816">
    <property type="term" value="F:asparagine-tRNA ligase activity"/>
    <property type="evidence" value="ECO:0007669"/>
    <property type="project" value="TreeGrafter"/>
</dbReference>
<protein>
    <submittedName>
        <fullName evidence="8">Asparagine--tRNA ligase, cytoplasmic 1-like</fullName>
    </submittedName>
</protein>
<evidence type="ECO:0000256" key="1">
    <source>
        <dbReference type="ARBA" id="ARBA00022598"/>
    </source>
</evidence>
<keyword evidence="5" id="KW-0030">Aminoacyl-tRNA synthetase</keyword>
<keyword evidence="1" id="KW-0436">Ligase</keyword>
<dbReference type="InterPro" id="IPR045864">
    <property type="entry name" value="aa-tRNA-synth_II/BPL/LPL"/>
</dbReference>
<evidence type="ECO:0000256" key="2">
    <source>
        <dbReference type="ARBA" id="ARBA00022741"/>
    </source>
</evidence>
<name>A0A8M8VFU9_SESIN</name>
<evidence type="ECO:0000313" key="7">
    <source>
        <dbReference type="Proteomes" id="UP000504604"/>
    </source>
</evidence>
<proteinExistence type="predicted"/>
<keyword evidence="2" id="KW-0547">Nucleotide-binding</keyword>
<gene>
    <name evidence="8" type="primary">LOC110013267</name>
</gene>
<dbReference type="AlphaFoldDB" id="A0A8M8VFU9"/>
<sequence>MSHGGVSGAVRRQLRLKAENVMGPDGAPMQRQHPQEKQWRRLGVLIDDIKCAEAYVRFLCERLLDHCYDDMEFMTKFIYKTALQRLEVVAKSKFHRVTYTEAVAILEEVAKLIDFPPNYDNGYLTEEKFKAPIIVYNYPKAIKAWYMKVNEDDKTVVAMDVLVPKVGELIGCSQREENYDVLKQRLRFKHHKQLLEKDY</sequence>
<dbReference type="PANTHER" id="PTHR22594">
    <property type="entry name" value="ASPARTYL/LYSYL-TRNA SYNTHETASE"/>
    <property type="match status" value="1"/>
</dbReference>
<dbReference type="InterPro" id="IPR004364">
    <property type="entry name" value="Aa-tRNA-synt_II"/>
</dbReference>
<evidence type="ECO:0000256" key="5">
    <source>
        <dbReference type="ARBA" id="ARBA00023146"/>
    </source>
</evidence>
<dbReference type="RefSeq" id="XP_020555069.1">
    <property type="nucleotide sequence ID" value="XM_020699410.1"/>
</dbReference>
<accession>A0A8M8VFU9</accession>
<evidence type="ECO:0000313" key="8">
    <source>
        <dbReference type="RefSeq" id="XP_020555069.1"/>
    </source>
</evidence>
<evidence type="ECO:0000256" key="3">
    <source>
        <dbReference type="ARBA" id="ARBA00022840"/>
    </source>
</evidence>
<keyword evidence="3" id="KW-0067">ATP-binding</keyword>
<keyword evidence="7" id="KW-1185">Reference proteome</keyword>
<keyword evidence="4" id="KW-0648">Protein biosynthesis</keyword>
<dbReference type="GeneID" id="110013267"/>
<dbReference type="Pfam" id="PF00152">
    <property type="entry name" value="tRNA-synt_2"/>
    <property type="match status" value="1"/>
</dbReference>
<dbReference type="SUPFAM" id="SSF55681">
    <property type="entry name" value="Class II aaRS and biotin synthetases"/>
    <property type="match status" value="1"/>
</dbReference>